<feature type="compositionally biased region" description="Acidic residues" evidence="1">
    <location>
        <begin position="263"/>
        <end position="274"/>
    </location>
</feature>
<evidence type="ECO:0008006" key="4">
    <source>
        <dbReference type="Google" id="ProtNLM"/>
    </source>
</evidence>
<organism evidence="2 3">
    <name type="scientific">Tritrichomonas musculus</name>
    <dbReference type="NCBI Taxonomy" id="1915356"/>
    <lineage>
        <taxon>Eukaryota</taxon>
        <taxon>Metamonada</taxon>
        <taxon>Parabasalia</taxon>
        <taxon>Tritrichomonadida</taxon>
        <taxon>Tritrichomonadidae</taxon>
        <taxon>Tritrichomonas</taxon>
    </lineage>
</organism>
<dbReference type="Proteomes" id="UP001470230">
    <property type="component" value="Unassembled WGS sequence"/>
</dbReference>
<feature type="compositionally biased region" description="Basic and acidic residues" evidence="1">
    <location>
        <begin position="172"/>
        <end position="181"/>
    </location>
</feature>
<dbReference type="EMBL" id="JAPFFF010000009">
    <property type="protein sequence ID" value="KAK8882904.1"/>
    <property type="molecule type" value="Genomic_DNA"/>
</dbReference>
<feature type="region of interest" description="Disordered" evidence="1">
    <location>
        <begin position="236"/>
        <end position="274"/>
    </location>
</feature>
<feature type="compositionally biased region" description="Basic and acidic residues" evidence="1">
    <location>
        <begin position="239"/>
        <end position="262"/>
    </location>
</feature>
<keyword evidence="3" id="KW-1185">Reference proteome</keyword>
<sequence>MSFQDFWKKTKKALAIQVEAIKNIPTADSDMSSPLNSAEYIETTQKLKRLINLINQTISNFQQLNQCIATFSSKQRICWETFSLENPTKVDMESYKNKSISFEQTIMSTIVEDIKNNKDLAFLYSKLPELNNLNHIHDKLYNNLLLKKRAEDKVESLMQHGTPEQRQTASAEYDKRSEKSAKYQNDLDEGIERIAIEVISSLKSLEVFYRSELQKFVETASKTFIYETVPVEAFMGSHSSDEEREMNARNKKDTDDKSKEEKNSEDDEKSGDSD</sequence>
<gene>
    <name evidence="2" type="ORF">M9Y10_045549</name>
</gene>
<accession>A0ABR2JVJ8</accession>
<comment type="caution">
    <text evidence="2">The sequence shown here is derived from an EMBL/GenBank/DDBJ whole genome shotgun (WGS) entry which is preliminary data.</text>
</comment>
<evidence type="ECO:0000313" key="3">
    <source>
        <dbReference type="Proteomes" id="UP001470230"/>
    </source>
</evidence>
<name>A0ABR2JVJ8_9EUKA</name>
<evidence type="ECO:0000313" key="2">
    <source>
        <dbReference type="EMBL" id="KAK8882904.1"/>
    </source>
</evidence>
<proteinExistence type="predicted"/>
<reference evidence="2 3" key="1">
    <citation type="submission" date="2024-04" db="EMBL/GenBank/DDBJ databases">
        <title>Tritrichomonas musculus Genome.</title>
        <authorList>
            <person name="Alves-Ferreira E."/>
            <person name="Grigg M."/>
            <person name="Lorenzi H."/>
            <person name="Galac M."/>
        </authorList>
    </citation>
    <scope>NUCLEOTIDE SEQUENCE [LARGE SCALE GENOMIC DNA]</scope>
    <source>
        <strain evidence="2 3">EAF2021</strain>
    </source>
</reference>
<evidence type="ECO:0000256" key="1">
    <source>
        <dbReference type="SAM" id="MobiDB-lite"/>
    </source>
</evidence>
<protein>
    <recommendedName>
        <fullName evidence="4">BAR domain-containing protein</fullName>
    </recommendedName>
</protein>
<feature type="region of interest" description="Disordered" evidence="1">
    <location>
        <begin position="155"/>
        <end position="184"/>
    </location>
</feature>